<sequence>MKGQHMLWSPYRDGDGFHFPPAVDAQCPGLWSRWGKLRAWECARTWRMAACRSCVDLTIRAGRQHNGDVVHEAEYGHRLEVETKIRPYRTFHRIGGPNLTLWDTFSTSVRCRPSS</sequence>
<dbReference type="Proteomes" id="UP000479190">
    <property type="component" value="Unassembled WGS sequence"/>
</dbReference>
<evidence type="ECO:0000313" key="2">
    <source>
        <dbReference type="Proteomes" id="UP000479190"/>
    </source>
</evidence>
<organism evidence="1 2">
    <name type="scientific">Trichogramma brassicae</name>
    <dbReference type="NCBI Taxonomy" id="86971"/>
    <lineage>
        <taxon>Eukaryota</taxon>
        <taxon>Metazoa</taxon>
        <taxon>Ecdysozoa</taxon>
        <taxon>Arthropoda</taxon>
        <taxon>Hexapoda</taxon>
        <taxon>Insecta</taxon>
        <taxon>Pterygota</taxon>
        <taxon>Neoptera</taxon>
        <taxon>Endopterygota</taxon>
        <taxon>Hymenoptera</taxon>
        <taxon>Apocrita</taxon>
        <taxon>Proctotrupomorpha</taxon>
        <taxon>Chalcidoidea</taxon>
        <taxon>Trichogrammatidae</taxon>
        <taxon>Trichogramma</taxon>
    </lineage>
</organism>
<dbReference type="AlphaFoldDB" id="A0A6H5HXP4"/>
<keyword evidence="2" id="KW-1185">Reference proteome</keyword>
<accession>A0A6H5HXP4</accession>
<reference evidence="1 2" key="1">
    <citation type="submission" date="2020-02" db="EMBL/GenBank/DDBJ databases">
        <authorList>
            <person name="Ferguson B K."/>
        </authorList>
    </citation>
    <scope>NUCLEOTIDE SEQUENCE [LARGE SCALE GENOMIC DNA]</scope>
</reference>
<dbReference type="EMBL" id="CADCXV010000373">
    <property type="protein sequence ID" value="CAB0029917.1"/>
    <property type="molecule type" value="Genomic_DNA"/>
</dbReference>
<protein>
    <submittedName>
        <fullName evidence="1">Uncharacterized protein</fullName>
    </submittedName>
</protein>
<evidence type="ECO:0000313" key="1">
    <source>
        <dbReference type="EMBL" id="CAB0029917.1"/>
    </source>
</evidence>
<name>A0A6H5HXP4_9HYME</name>
<proteinExistence type="predicted"/>
<gene>
    <name evidence="1" type="ORF">TBRA_LOCUS1941</name>
</gene>